<dbReference type="EMBL" id="JAOB01000016">
    <property type="protein sequence ID" value="EUA68366.1"/>
    <property type="molecule type" value="Genomic_DNA"/>
</dbReference>
<comment type="caution">
    <text evidence="2">The sequence shown here is derived from an EMBL/GenBank/DDBJ whole genome shotgun (WGS) entry which is preliminary data.</text>
</comment>
<evidence type="ECO:0000256" key="1">
    <source>
        <dbReference type="SAM" id="MobiDB-lite"/>
    </source>
</evidence>
<name>X8DK14_MYCXE</name>
<feature type="region of interest" description="Disordered" evidence="1">
    <location>
        <begin position="1"/>
        <end position="20"/>
    </location>
</feature>
<organism evidence="2">
    <name type="scientific">Mycobacterium xenopi 4042</name>
    <dbReference type="NCBI Taxonomy" id="1299334"/>
    <lineage>
        <taxon>Bacteria</taxon>
        <taxon>Bacillati</taxon>
        <taxon>Actinomycetota</taxon>
        <taxon>Actinomycetes</taxon>
        <taxon>Mycobacteriales</taxon>
        <taxon>Mycobacteriaceae</taxon>
        <taxon>Mycobacterium</taxon>
    </lineage>
</organism>
<reference evidence="2" key="1">
    <citation type="submission" date="2014-01" db="EMBL/GenBank/DDBJ databases">
        <authorList>
            <person name="Brown-Elliot B."/>
            <person name="Wallace R."/>
            <person name="Lenaerts A."/>
            <person name="Ordway D."/>
            <person name="DeGroote M.A."/>
            <person name="Parker T."/>
            <person name="Sizemore C."/>
            <person name="Tallon L.J."/>
            <person name="Sadzewicz L.K."/>
            <person name="Sengamalay N."/>
            <person name="Fraser C.M."/>
            <person name="Hine E."/>
            <person name="Shefchek K.A."/>
            <person name="Das S.P."/>
            <person name="Tettelin H."/>
        </authorList>
    </citation>
    <scope>NUCLEOTIDE SEQUENCE [LARGE SCALE GENOMIC DNA]</scope>
    <source>
        <strain evidence="2">4042</strain>
    </source>
</reference>
<accession>X8DK14</accession>
<protein>
    <submittedName>
        <fullName evidence="2">Uncharacterized protein</fullName>
    </submittedName>
</protein>
<gene>
    <name evidence="2" type="ORF">I553_10516</name>
</gene>
<evidence type="ECO:0000313" key="2">
    <source>
        <dbReference type="EMBL" id="EUA68366.1"/>
    </source>
</evidence>
<sequence>MGDLHARGHPGGTRGVLQVGDGVERRVQRGSQVAATSLGTASTAMTRAAPWPDGCGRTC</sequence>
<dbReference type="PATRIC" id="fig|1299334.3.peg.1862"/>
<proteinExistence type="predicted"/>
<dbReference type="AlphaFoldDB" id="X8DK14"/>